<dbReference type="EMBL" id="BAAACZ010000009">
    <property type="protein sequence ID" value="GAA0457204.1"/>
    <property type="molecule type" value="Genomic_DNA"/>
</dbReference>
<feature type="site" description="Important for catalytic activity" evidence="7">
    <location>
        <position position="256"/>
    </location>
</feature>
<comment type="caution">
    <text evidence="9">The sequence shown here is derived from an EMBL/GenBank/DDBJ whole genome shotgun (WGS) entry which is preliminary data.</text>
</comment>
<comment type="function">
    <text evidence="7">Functions as a peptidoglycan terminase that cleaves nascent peptidoglycan strands endolytically to terminate their elongation.</text>
</comment>
<comment type="subcellular location">
    <subcellularLocation>
        <location evidence="7">Cell membrane</location>
        <topology evidence="7">Single-pass membrane protein</topology>
    </subcellularLocation>
</comment>
<feature type="region of interest" description="Disordered" evidence="8">
    <location>
        <begin position="358"/>
        <end position="377"/>
    </location>
</feature>
<comment type="similarity">
    <text evidence="7">Belongs to the transglycosylase MltG family.</text>
</comment>
<organism evidence="9 10">
    <name type="scientific">Alkalibacillus silvisoli</name>
    <dbReference type="NCBI Taxonomy" id="392823"/>
    <lineage>
        <taxon>Bacteria</taxon>
        <taxon>Bacillati</taxon>
        <taxon>Bacillota</taxon>
        <taxon>Bacilli</taxon>
        <taxon>Bacillales</taxon>
        <taxon>Bacillaceae</taxon>
        <taxon>Alkalibacillus</taxon>
    </lineage>
</organism>
<dbReference type="Pfam" id="PF02618">
    <property type="entry name" value="YceG"/>
    <property type="match status" value="1"/>
</dbReference>
<dbReference type="PANTHER" id="PTHR30518">
    <property type="entry name" value="ENDOLYTIC MUREIN TRANSGLYCOSYLASE"/>
    <property type="match status" value="1"/>
</dbReference>
<evidence type="ECO:0000256" key="6">
    <source>
        <dbReference type="ARBA" id="ARBA00023316"/>
    </source>
</evidence>
<accession>A0ABN0ZS82</accession>
<evidence type="ECO:0000256" key="7">
    <source>
        <dbReference type="HAMAP-Rule" id="MF_02065"/>
    </source>
</evidence>
<keyword evidence="10" id="KW-1185">Reference proteome</keyword>
<feature type="transmembrane region" description="Helical" evidence="7">
    <location>
        <begin position="24"/>
        <end position="44"/>
    </location>
</feature>
<keyword evidence="5 7" id="KW-0456">Lyase</keyword>
<sequence>MAASNDQNKLIKERIKEASIARKIVLIVILVSLIVLGVGGYLAYNYVNEGLNPVDPDDDELIEVEIPMGSSTGDIADILEDHNVINNANIFQLYVTFKNESGFQAGEYQLSKSLELDEIIESLKTGVIMVDPLFSITIPEGTNIERIAEIVASETAIEEDEFLDYMTDEEFIESMMEQFPDLLNEEILDEDVRYPLEGYLYAITYPFFEEDPTIEEIIEMMLEQTQNQVYEYIEQIDARGLSIHEALTLTSIIEMEAVGEEDRRMISGVFYNRLDEPMPLQTDPTVLYAMGEHHQRVLYEHLEYENPYNTYENSGLPPGPISNFHENALQAAVQPEYHDYLYFVASYEGDNYYAEDYDEHQQNIEEHRPPRDEEEED</sequence>
<dbReference type="HAMAP" id="MF_02065">
    <property type="entry name" value="MltG"/>
    <property type="match status" value="1"/>
</dbReference>
<feature type="compositionally biased region" description="Basic and acidic residues" evidence="8">
    <location>
        <begin position="359"/>
        <end position="371"/>
    </location>
</feature>
<keyword evidence="6 7" id="KW-0961">Cell wall biogenesis/degradation</keyword>
<protein>
    <recommendedName>
        <fullName evidence="7">Endolytic murein transglycosylase</fullName>
        <ecNumber evidence="7">4.2.2.29</ecNumber>
    </recommendedName>
    <alternativeName>
        <fullName evidence="7">Peptidoglycan lytic transglycosylase</fullName>
    </alternativeName>
    <alternativeName>
        <fullName evidence="7">Peptidoglycan polymerization terminase</fullName>
    </alternativeName>
</protein>
<dbReference type="PANTHER" id="PTHR30518:SF2">
    <property type="entry name" value="ENDOLYTIC MUREIN TRANSGLYCOSYLASE"/>
    <property type="match status" value="1"/>
</dbReference>
<reference evidence="9 10" key="1">
    <citation type="journal article" date="2019" name="Int. J. Syst. Evol. Microbiol.">
        <title>The Global Catalogue of Microorganisms (GCM) 10K type strain sequencing project: providing services to taxonomists for standard genome sequencing and annotation.</title>
        <authorList>
            <consortium name="The Broad Institute Genomics Platform"/>
            <consortium name="The Broad Institute Genome Sequencing Center for Infectious Disease"/>
            <person name="Wu L."/>
            <person name="Ma J."/>
        </authorList>
    </citation>
    <scope>NUCLEOTIDE SEQUENCE [LARGE SCALE GENOMIC DNA]</scope>
    <source>
        <strain evidence="9 10">JCM 14193</strain>
    </source>
</reference>
<evidence type="ECO:0000256" key="8">
    <source>
        <dbReference type="SAM" id="MobiDB-lite"/>
    </source>
</evidence>
<evidence type="ECO:0000256" key="4">
    <source>
        <dbReference type="ARBA" id="ARBA00023136"/>
    </source>
</evidence>
<dbReference type="RefSeq" id="WP_343782222.1">
    <property type="nucleotide sequence ID" value="NZ_BAAACZ010000009.1"/>
</dbReference>
<dbReference type="Gene3D" id="3.30.1490.480">
    <property type="entry name" value="Endolytic murein transglycosylase"/>
    <property type="match status" value="1"/>
</dbReference>
<dbReference type="EC" id="4.2.2.29" evidence="7"/>
<dbReference type="InterPro" id="IPR003770">
    <property type="entry name" value="MLTG-like"/>
</dbReference>
<evidence type="ECO:0000256" key="2">
    <source>
        <dbReference type="ARBA" id="ARBA00022692"/>
    </source>
</evidence>
<keyword evidence="1 7" id="KW-1003">Cell membrane</keyword>
<dbReference type="NCBIfam" id="TIGR00247">
    <property type="entry name" value="endolytic transglycosylase MltG"/>
    <property type="match status" value="1"/>
</dbReference>
<dbReference type="Gene3D" id="3.30.160.60">
    <property type="entry name" value="Classic Zinc Finger"/>
    <property type="match status" value="1"/>
</dbReference>
<evidence type="ECO:0000313" key="10">
    <source>
        <dbReference type="Proteomes" id="UP001500740"/>
    </source>
</evidence>
<dbReference type="Proteomes" id="UP001500740">
    <property type="component" value="Unassembled WGS sequence"/>
</dbReference>
<evidence type="ECO:0000313" key="9">
    <source>
        <dbReference type="EMBL" id="GAA0457204.1"/>
    </source>
</evidence>
<keyword evidence="2 7" id="KW-0812">Transmembrane</keyword>
<keyword evidence="4 7" id="KW-0472">Membrane</keyword>
<evidence type="ECO:0000256" key="5">
    <source>
        <dbReference type="ARBA" id="ARBA00023239"/>
    </source>
</evidence>
<keyword evidence="3 7" id="KW-1133">Transmembrane helix</keyword>
<gene>
    <name evidence="7 9" type="primary">mltG</name>
    <name evidence="9" type="ORF">GCM10008935_10200</name>
</gene>
<evidence type="ECO:0000256" key="3">
    <source>
        <dbReference type="ARBA" id="ARBA00022989"/>
    </source>
</evidence>
<dbReference type="CDD" id="cd08010">
    <property type="entry name" value="MltG_like"/>
    <property type="match status" value="1"/>
</dbReference>
<evidence type="ECO:0000256" key="1">
    <source>
        <dbReference type="ARBA" id="ARBA00022475"/>
    </source>
</evidence>
<name>A0ABN0ZS82_9BACI</name>
<proteinExistence type="inferred from homology"/>
<comment type="catalytic activity">
    <reaction evidence="7">
        <text>a peptidoglycan chain = a peptidoglycan chain with N-acetyl-1,6-anhydromuramyl-[peptide] at the reducing end + a peptidoglycan chain with N-acetylglucosamine at the non-reducing end.</text>
        <dbReference type="EC" id="4.2.2.29"/>
    </reaction>
</comment>